<gene>
    <name evidence="1" type="ORF">JOB18_026944</name>
</gene>
<organism evidence="1 2">
    <name type="scientific">Solea senegalensis</name>
    <name type="common">Senegalese sole</name>
    <dbReference type="NCBI Taxonomy" id="28829"/>
    <lineage>
        <taxon>Eukaryota</taxon>
        <taxon>Metazoa</taxon>
        <taxon>Chordata</taxon>
        <taxon>Craniata</taxon>
        <taxon>Vertebrata</taxon>
        <taxon>Euteleostomi</taxon>
        <taxon>Actinopterygii</taxon>
        <taxon>Neopterygii</taxon>
        <taxon>Teleostei</taxon>
        <taxon>Neoteleostei</taxon>
        <taxon>Acanthomorphata</taxon>
        <taxon>Carangaria</taxon>
        <taxon>Pleuronectiformes</taxon>
        <taxon>Pleuronectoidei</taxon>
        <taxon>Soleidae</taxon>
        <taxon>Solea</taxon>
    </lineage>
</organism>
<protein>
    <submittedName>
        <fullName evidence="1">Uncharacterized protein</fullName>
    </submittedName>
</protein>
<evidence type="ECO:0000313" key="2">
    <source>
        <dbReference type="Proteomes" id="UP000693946"/>
    </source>
</evidence>
<keyword evidence="2" id="KW-1185">Reference proteome</keyword>
<comment type="caution">
    <text evidence="1">The sequence shown here is derived from an EMBL/GenBank/DDBJ whole genome shotgun (WGS) entry which is preliminary data.</text>
</comment>
<dbReference type="EMBL" id="JAGKHQ010000009">
    <property type="protein sequence ID" value="KAG7508872.1"/>
    <property type="molecule type" value="Genomic_DNA"/>
</dbReference>
<evidence type="ECO:0000313" key="1">
    <source>
        <dbReference type="EMBL" id="KAG7508872.1"/>
    </source>
</evidence>
<dbReference type="Proteomes" id="UP000693946">
    <property type="component" value="Linkage Group LG17"/>
</dbReference>
<accession>A0AAV6RWV8</accession>
<dbReference type="AlphaFoldDB" id="A0AAV6RWV8"/>
<reference evidence="1 2" key="1">
    <citation type="journal article" date="2021" name="Sci. Rep.">
        <title>Chromosome anchoring in Senegalese sole (Solea senegalensis) reveals sex-associated markers and genome rearrangements in flatfish.</title>
        <authorList>
            <person name="Guerrero-Cozar I."/>
            <person name="Gomez-Garrido J."/>
            <person name="Berbel C."/>
            <person name="Martinez-Blanch J.F."/>
            <person name="Alioto T."/>
            <person name="Claros M.G."/>
            <person name="Gagnaire P.A."/>
            <person name="Manchado M."/>
        </authorList>
    </citation>
    <scope>NUCLEOTIDE SEQUENCE [LARGE SCALE GENOMIC DNA]</scope>
    <source>
        <strain evidence="1">Sse05_10M</strain>
    </source>
</reference>
<proteinExistence type="predicted"/>
<sequence length="51" mass="5399">MTPMIGCCGIMTHFGAVISGRRPAATVIKGPEADLILLTQSTNINFTIISH</sequence>
<name>A0AAV6RWV8_SOLSE</name>